<sequence>MARIREIVIDSRHPASLARFWAGVLAGYEVRAYDAAEIARLAGLGLTPETDPSVMVDGPGPMLCFQQVAELAPGRRMHLDIVGGPRADEVARIVALGGTVRDTHGDHTVMLDPEGAAFCVQDPRE</sequence>
<evidence type="ECO:0000313" key="2">
    <source>
        <dbReference type="EMBL" id="MBR7620792.1"/>
    </source>
</evidence>
<proteinExistence type="predicted"/>
<dbReference type="RefSeq" id="WP_215341516.1">
    <property type="nucleotide sequence ID" value="NZ_JAGSGD010000001.1"/>
</dbReference>
<dbReference type="Proteomes" id="UP000622580">
    <property type="component" value="Unassembled WGS sequence"/>
</dbReference>
<dbReference type="Pfam" id="PF18029">
    <property type="entry name" value="Glyoxalase_6"/>
    <property type="match status" value="1"/>
</dbReference>
<evidence type="ECO:0000313" key="3">
    <source>
        <dbReference type="EMBL" id="QQZ49566.1"/>
    </source>
</evidence>
<name>A0A941HXY3_9CAUL</name>
<dbReference type="EMBL" id="CP068570">
    <property type="protein sequence ID" value="QQZ49566.1"/>
    <property type="molecule type" value="Genomic_DNA"/>
</dbReference>
<dbReference type="AlphaFoldDB" id="A0A941HXY3"/>
<protein>
    <recommendedName>
        <fullName evidence="1">Glyoxalase-like domain-containing protein</fullName>
    </recommendedName>
</protein>
<dbReference type="PANTHER" id="PTHR35908">
    <property type="entry name" value="HYPOTHETICAL FUSION PROTEIN"/>
    <property type="match status" value="1"/>
</dbReference>
<dbReference type="SUPFAM" id="SSF54593">
    <property type="entry name" value="Glyoxalase/Bleomycin resistance protein/Dihydroxybiphenyl dioxygenase"/>
    <property type="match status" value="1"/>
</dbReference>
<reference evidence="2" key="2">
    <citation type="submission" date="2021-04" db="EMBL/GenBank/DDBJ databases">
        <title>Draft genome assembly of strain Phenylobacterium sp. 20VBR1 using MiniION and Illumina platforms.</title>
        <authorList>
            <person name="Thomas F.A."/>
            <person name="Krishnan K.P."/>
            <person name="Sinha R.K."/>
        </authorList>
    </citation>
    <scope>NUCLEOTIDE SEQUENCE</scope>
    <source>
        <strain evidence="2">20VBR1</strain>
    </source>
</reference>
<evidence type="ECO:0000313" key="4">
    <source>
        <dbReference type="Proteomes" id="UP000622580"/>
    </source>
</evidence>
<dbReference type="InterPro" id="IPR041581">
    <property type="entry name" value="Glyoxalase_6"/>
</dbReference>
<gene>
    <name evidence="2" type="ORF">JKL49_15465</name>
    <name evidence="3" type="ORF">JKL49_21910</name>
</gene>
<feature type="domain" description="Glyoxalase-like" evidence="1">
    <location>
        <begin position="6"/>
        <end position="120"/>
    </location>
</feature>
<reference evidence="3" key="1">
    <citation type="submission" date="2021-01" db="EMBL/GenBank/DDBJ databases">
        <title>Genome sequence of Phenylobacterium sp. 20VBR1 isolated from a valley glaceir, Ny-Alesund, Svalbard.</title>
        <authorList>
            <person name="Thomas F.A."/>
            <person name="Krishnan K.P."/>
            <person name="Sinha R.K."/>
        </authorList>
    </citation>
    <scope>NUCLEOTIDE SEQUENCE</scope>
    <source>
        <strain evidence="3">20VBR1</strain>
    </source>
</reference>
<keyword evidence="4" id="KW-1185">Reference proteome</keyword>
<organism evidence="2 4">
    <name type="scientific">Phenylobacterium glaciei</name>
    <dbReference type="NCBI Taxonomy" id="2803784"/>
    <lineage>
        <taxon>Bacteria</taxon>
        <taxon>Pseudomonadati</taxon>
        <taxon>Pseudomonadota</taxon>
        <taxon>Alphaproteobacteria</taxon>
        <taxon>Caulobacterales</taxon>
        <taxon>Caulobacteraceae</taxon>
        <taxon>Phenylobacterium</taxon>
    </lineage>
</organism>
<evidence type="ECO:0000259" key="1">
    <source>
        <dbReference type="Pfam" id="PF18029"/>
    </source>
</evidence>
<dbReference type="EMBL" id="JAGSGD010000001">
    <property type="protein sequence ID" value="MBR7620792.1"/>
    <property type="molecule type" value="Genomic_DNA"/>
</dbReference>
<dbReference type="PANTHER" id="PTHR35908:SF1">
    <property type="entry name" value="CONSERVED PROTEIN"/>
    <property type="match status" value="1"/>
</dbReference>
<dbReference type="Gene3D" id="3.10.180.10">
    <property type="entry name" value="2,3-Dihydroxybiphenyl 1,2-Dioxygenase, domain 1"/>
    <property type="match status" value="1"/>
</dbReference>
<dbReference type="InterPro" id="IPR029068">
    <property type="entry name" value="Glyas_Bleomycin-R_OHBP_Dase"/>
</dbReference>
<accession>A0A941HXY3</accession>